<evidence type="ECO:0000313" key="1">
    <source>
        <dbReference type="EMBL" id="GGA49696.1"/>
    </source>
</evidence>
<comment type="caution">
    <text evidence="1">The sequence shown here is derived from an EMBL/GenBank/DDBJ whole genome shotgun (WGS) entry which is preliminary data.</text>
</comment>
<name>A0ABQ1GSU5_9GAMM</name>
<reference evidence="2" key="1">
    <citation type="journal article" date="2019" name="Int. J. Syst. Evol. Microbiol.">
        <title>The Global Catalogue of Microorganisms (GCM) 10K type strain sequencing project: providing services to taxonomists for standard genome sequencing and annotation.</title>
        <authorList>
            <consortium name="The Broad Institute Genomics Platform"/>
            <consortium name="The Broad Institute Genome Sequencing Center for Infectious Disease"/>
            <person name="Wu L."/>
            <person name="Ma J."/>
        </authorList>
    </citation>
    <scope>NUCLEOTIDE SEQUENCE [LARGE SCALE GENOMIC DNA]</scope>
    <source>
        <strain evidence="2">CGMCC 1.12806</strain>
    </source>
</reference>
<keyword evidence="2" id="KW-1185">Reference proteome</keyword>
<dbReference type="RefSeq" id="WP_188473983.1">
    <property type="nucleotide sequence ID" value="NZ_BMFZ01000006.1"/>
</dbReference>
<dbReference type="EMBL" id="BMFZ01000006">
    <property type="protein sequence ID" value="GGA49696.1"/>
    <property type="molecule type" value="Genomic_DNA"/>
</dbReference>
<accession>A0ABQ1GSU5</accession>
<sequence>MDKYIVTFIGFDSASKPTVESQSAFNFDPNLNTSIDFLRSMEEEGLEIAKSFNKLTSRVVIKNIFKL</sequence>
<protein>
    <submittedName>
        <fullName evidence="1">Uncharacterized protein</fullName>
    </submittedName>
</protein>
<evidence type="ECO:0000313" key="2">
    <source>
        <dbReference type="Proteomes" id="UP000627464"/>
    </source>
</evidence>
<dbReference type="Proteomes" id="UP000627464">
    <property type="component" value="Unassembled WGS sequence"/>
</dbReference>
<gene>
    <name evidence="1" type="ORF">GCM10011328_26290</name>
</gene>
<proteinExistence type="predicted"/>
<organism evidence="1 2">
    <name type="scientific">Hafnia psychrotolerans</name>
    <dbReference type="NCBI Taxonomy" id="1477018"/>
    <lineage>
        <taxon>Bacteria</taxon>
        <taxon>Pseudomonadati</taxon>
        <taxon>Pseudomonadota</taxon>
        <taxon>Gammaproteobacteria</taxon>
        <taxon>Enterobacterales</taxon>
        <taxon>Hafniaceae</taxon>
        <taxon>Hafnia</taxon>
    </lineage>
</organism>